<evidence type="ECO:0000313" key="17">
    <source>
        <dbReference type="EMBL" id="PZO46150.1"/>
    </source>
</evidence>
<feature type="transmembrane region" description="Helical" evidence="14">
    <location>
        <begin position="26"/>
        <end position="46"/>
    </location>
</feature>
<evidence type="ECO:0000256" key="4">
    <source>
        <dbReference type="ARBA" id="ARBA00022475"/>
    </source>
</evidence>
<keyword evidence="11 14" id="KW-1133">Transmembrane helix</keyword>
<feature type="domain" description="Penicillin-binding protein transpeptidase" evidence="15">
    <location>
        <begin position="275"/>
        <end position="598"/>
    </location>
</feature>
<dbReference type="Pfam" id="PF03717">
    <property type="entry name" value="PBP_dimer"/>
    <property type="match status" value="1"/>
</dbReference>
<dbReference type="EMBL" id="QBMP01000323">
    <property type="protein sequence ID" value="PZO46150.1"/>
    <property type="molecule type" value="Genomic_DNA"/>
</dbReference>
<dbReference type="InterPro" id="IPR050515">
    <property type="entry name" value="Beta-lactam/transpept"/>
</dbReference>
<keyword evidence="12 14" id="KW-0472">Membrane</keyword>
<name>A0A2W4WNN8_9CYAN</name>
<evidence type="ECO:0000256" key="11">
    <source>
        <dbReference type="ARBA" id="ARBA00022989"/>
    </source>
</evidence>
<dbReference type="InterPro" id="IPR012338">
    <property type="entry name" value="Beta-lactam/transpept-like"/>
</dbReference>
<dbReference type="SUPFAM" id="SSF56519">
    <property type="entry name" value="Penicillin binding protein dimerisation domain"/>
    <property type="match status" value="1"/>
</dbReference>
<dbReference type="Gene3D" id="3.40.710.10">
    <property type="entry name" value="DD-peptidase/beta-lactamase superfamily"/>
    <property type="match status" value="1"/>
</dbReference>
<evidence type="ECO:0000256" key="3">
    <source>
        <dbReference type="ARBA" id="ARBA00007171"/>
    </source>
</evidence>
<keyword evidence="6" id="KW-0645">Protease</keyword>
<dbReference type="Gene3D" id="3.90.1310.10">
    <property type="entry name" value="Penicillin-binding protein 2a (Domain 2)"/>
    <property type="match status" value="1"/>
</dbReference>
<evidence type="ECO:0000256" key="8">
    <source>
        <dbReference type="ARBA" id="ARBA00022801"/>
    </source>
</evidence>
<comment type="similarity">
    <text evidence="3">Belongs to the transpeptidase family.</text>
</comment>
<dbReference type="GO" id="GO:0006508">
    <property type="term" value="P:proteolysis"/>
    <property type="evidence" value="ECO:0007669"/>
    <property type="project" value="UniProtKB-KW"/>
</dbReference>
<evidence type="ECO:0000256" key="7">
    <source>
        <dbReference type="ARBA" id="ARBA00022692"/>
    </source>
</evidence>
<evidence type="ECO:0000256" key="12">
    <source>
        <dbReference type="ARBA" id="ARBA00023136"/>
    </source>
</evidence>
<dbReference type="GO" id="GO:0008360">
    <property type="term" value="P:regulation of cell shape"/>
    <property type="evidence" value="ECO:0007669"/>
    <property type="project" value="UniProtKB-KW"/>
</dbReference>
<dbReference type="GO" id="GO:0009252">
    <property type="term" value="P:peptidoglycan biosynthetic process"/>
    <property type="evidence" value="ECO:0007669"/>
    <property type="project" value="UniProtKB-KW"/>
</dbReference>
<dbReference type="Pfam" id="PF00905">
    <property type="entry name" value="Transpeptidase"/>
    <property type="match status" value="1"/>
</dbReference>
<dbReference type="NCBIfam" id="TIGR03423">
    <property type="entry name" value="pbp2_mrdA"/>
    <property type="match status" value="1"/>
</dbReference>
<keyword evidence="13" id="KW-0961">Cell wall biogenesis/degradation</keyword>
<evidence type="ECO:0000256" key="1">
    <source>
        <dbReference type="ARBA" id="ARBA00004167"/>
    </source>
</evidence>
<dbReference type="Gene3D" id="3.30.1390.30">
    <property type="entry name" value="Penicillin-binding protein 2a, domain 3"/>
    <property type="match status" value="1"/>
</dbReference>
<organism evidence="17 18">
    <name type="scientific">Phormidesmis priestleyi</name>
    <dbReference type="NCBI Taxonomy" id="268141"/>
    <lineage>
        <taxon>Bacteria</taxon>
        <taxon>Bacillati</taxon>
        <taxon>Cyanobacteriota</taxon>
        <taxon>Cyanophyceae</taxon>
        <taxon>Leptolyngbyales</taxon>
        <taxon>Leptolyngbyaceae</taxon>
        <taxon>Phormidesmis</taxon>
    </lineage>
</organism>
<evidence type="ECO:0000256" key="13">
    <source>
        <dbReference type="ARBA" id="ARBA00023316"/>
    </source>
</evidence>
<keyword evidence="5" id="KW-0997">Cell inner membrane</keyword>
<dbReference type="GO" id="GO:0008658">
    <property type="term" value="F:penicillin binding"/>
    <property type="evidence" value="ECO:0007669"/>
    <property type="project" value="InterPro"/>
</dbReference>
<keyword evidence="9" id="KW-0133">Cell shape</keyword>
<dbReference type="GO" id="GO:0071555">
    <property type="term" value="P:cell wall organization"/>
    <property type="evidence" value="ECO:0007669"/>
    <property type="project" value="UniProtKB-KW"/>
</dbReference>
<dbReference type="PANTHER" id="PTHR30627:SF2">
    <property type="entry name" value="PEPTIDOGLYCAN D,D-TRANSPEPTIDASE MRDA"/>
    <property type="match status" value="1"/>
</dbReference>
<protein>
    <submittedName>
        <fullName evidence="17">Penicillin-binding protein 2</fullName>
    </submittedName>
</protein>
<dbReference type="GO" id="GO:0005886">
    <property type="term" value="C:plasma membrane"/>
    <property type="evidence" value="ECO:0007669"/>
    <property type="project" value="UniProtKB-SubCell"/>
</dbReference>
<evidence type="ECO:0000259" key="15">
    <source>
        <dbReference type="Pfam" id="PF00905"/>
    </source>
</evidence>
<dbReference type="GO" id="GO:0009002">
    <property type="term" value="F:serine-type D-Ala-D-Ala carboxypeptidase activity"/>
    <property type="evidence" value="ECO:0007669"/>
    <property type="project" value="InterPro"/>
</dbReference>
<evidence type="ECO:0000256" key="9">
    <source>
        <dbReference type="ARBA" id="ARBA00022960"/>
    </source>
</evidence>
<dbReference type="SUPFAM" id="SSF56601">
    <property type="entry name" value="beta-lactamase/transpeptidase-like"/>
    <property type="match status" value="1"/>
</dbReference>
<evidence type="ECO:0000256" key="5">
    <source>
        <dbReference type="ARBA" id="ARBA00022519"/>
    </source>
</evidence>
<evidence type="ECO:0000256" key="10">
    <source>
        <dbReference type="ARBA" id="ARBA00022984"/>
    </source>
</evidence>
<evidence type="ECO:0000256" key="14">
    <source>
        <dbReference type="SAM" id="Phobius"/>
    </source>
</evidence>
<dbReference type="PANTHER" id="PTHR30627">
    <property type="entry name" value="PEPTIDOGLYCAN D,D-TRANSPEPTIDASE"/>
    <property type="match status" value="1"/>
</dbReference>
<accession>A0A2W4WNN8</accession>
<evidence type="ECO:0000313" key="18">
    <source>
        <dbReference type="Proteomes" id="UP000249794"/>
    </source>
</evidence>
<keyword evidence="8" id="KW-0378">Hydrolase</keyword>
<keyword evidence="4" id="KW-1003">Cell membrane</keyword>
<evidence type="ECO:0000256" key="6">
    <source>
        <dbReference type="ARBA" id="ARBA00022670"/>
    </source>
</evidence>
<evidence type="ECO:0000256" key="2">
    <source>
        <dbReference type="ARBA" id="ARBA00004236"/>
    </source>
</evidence>
<keyword evidence="10" id="KW-0573">Peptidoglycan synthesis</keyword>
<proteinExistence type="inferred from homology"/>
<comment type="caution">
    <text evidence="17">The sequence shown here is derived from an EMBL/GenBank/DDBJ whole genome shotgun (WGS) entry which is preliminary data.</text>
</comment>
<dbReference type="GO" id="GO:0071972">
    <property type="term" value="F:peptidoglycan L,D-transpeptidase activity"/>
    <property type="evidence" value="ECO:0007669"/>
    <property type="project" value="TreeGrafter"/>
</dbReference>
<dbReference type="InterPro" id="IPR036138">
    <property type="entry name" value="PBP_dimer_sf"/>
</dbReference>
<sequence length="624" mass="67085">MAFYQRFASFSEKKGGRTVGRQYQSVVIMLLLSLVMVGGIGSRLAYLQLVQGERNRELAEDNRVLLLPRRPARGTIFDRNGEILVGSRLSHSVSIWPITLPKDDGKRSQVIAKLAKILDIPASEINERLALDSYNLTKSVPIARGISSAQTTALAEYSNELPGVRVEAEAVRSYPRGDLAAHALGYTGELNDDELEELKEKQYRLGDVIGKMGLEMSLEDTLRGQWGGQQVEVDSSGQVLRVLGEKPSISGHDVTLTLDLKLQQAAEKALGNQIGAIVAIDPRNGAVRAMVSRPTFDPNIFSARITEAQWQQIQSRGYPLVNRAIRAYPPASTFKIITTTAGIESGKFTPDTVLQTYPFLTIGGIQFWDWNNAGFGPLGFRGAMAMSSDTFFYQIGRAVGEKNLEKWMRNYGLGAKTGIELGEEEDEGLVPNPDWKEKVMGEGWYLGDTINASIGQGNVLATPLQIAVMFAVVANGGYKVTPHFVSDSVANSAAEPAASVASDDKWRKSLGLAPSTVQVLQDGLREVVTNGTGRAVSDSKLPPIAGKSGTAEAPPFESHTWFGAYGPADKPEIVVVAFGEHSGGGGGSFAAPMVKQVLDEYFGVNKAGNPGTGAAAVDPLLGTQ</sequence>
<gene>
    <name evidence="17" type="primary">mrdA</name>
    <name evidence="17" type="ORF">DCF15_20680</name>
</gene>
<evidence type="ECO:0000259" key="16">
    <source>
        <dbReference type="Pfam" id="PF03717"/>
    </source>
</evidence>
<feature type="domain" description="Penicillin-binding protein dimerisation" evidence="16">
    <location>
        <begin position="70"/>
        <end position="242"/>
    </location>
</feature>
<reference evidence="17 18" key="2">
    <citation type="submission" date="2018-06" db="EMBL/GenBank/DDBJ databases">
        <title>Metagenomic assembly of (sub)arctic Cyanobacteria and their associated microbiome from non-axenic cultures.</title>
        <authorList>
            <person name="Baurain D."/>
        </authorList>
    </citation>
    <scope>NUCLEOTIDE SEQUENCE [LARGE SCALE GENOMIC DNA]</scope>
    <source>
        <strain evidence="17">ULC027bin1</strain>
    </source>
</reference>
<dbReference type="Proteomes" id="UP000249794">
    <property type="component" value="Unassembled WGS sequence"/>
</dbReference>
<reference evidence="18" key="1">
    <citation type="submission" date="2018-04" db="EMBL/GenBank/DDBJ databases">
        <authorList>
            <person name="Cornet L."/>
        </authorList>
    </citation>
    <scope>NUCLEOTIDE SEQUENCE [LARGE SCALE GENOMIC DNA]</scope>
</reference>
<comment type="subcellular location">
    <subcellularLocation>
        <location evidence="2">Cell membrane</location>
    </subcellularLocation>
    <subcellularLocation>
        <location evidence="1">Membrane</location>
        <topology evidence="1">Single-pass membrane protein</topology>
    </subcellularLocation>
</comment>
<dbReference type="InterPro" id="IPR005311">
    <property type="entry name" value="PBP_dimer"/>
</dbReference>
<dbReference type="InterPro" id="IPR001460">
    <property type="entry name" value="PCN-bd_Tpept"/>
</dbReference>
<keyword evidence="7 14" id="KW-0812">Transmembrane</keyword>
<dbReference type="InterPro" id="IPR017790">
    <property type="entry name" value="Penicillin-binding_protein_2"/>
</dbReference>
<dbReference type="AlphaFoldDB" id="A0A2W4WNN8"/>